<evidence type="ECO:0000313" key="2">
    <source>
        <dbReference type="EMBL" id="PMB68121.1"/>
    </source>
</evidence>
<feature type="compositionally biased region" description="Basic and acidic residues" evidence="1">
    <location>
        <begin position="186"/>
        <end position="197"/>
    </location>
</feature>
<protein>
    <submittedName>
        <fullName evidence="2">Uncharacterized protein</fullName>
    </submittedName>
</protein>
<sequence>MQSKRIQDALLTFVDRRVRREDLGDSDADLYDTIGHDEAMEARVRAQIAAALGLDDDDEPSAPSERLPNNADLPEQMMNVAQVEDDKRAAEQGYEFNLFSTAGPGGTNKLAKVILEDENELLGDGAFLRRRPCSYYVAKAPSAMEKEQYRYAAVTADTIVQWSTRPSWGMTMPWRVITTSATRKARPGDKPDTEQAAKRKRPGKKQRILLRQRTKKEAQTADEAAKKQTEKAENLKEKKKRLNRIKKLRKRAKEKEKKVAAGGEADGVDTAMVATIECALPVKEHNICK</sequence>
<evidence type="ECO:0000256" key="1">
    <source>
        <dbReference type="SAM" id="MobiDB-lite"/>
    </source>
</evidence>
<gene>
    <name evidence="2" type="ORF">BM221_006298</name>
</gene>
<feature type="compositionally biased region" description="Basic residues" evidence="1">
    <location>
        <begin position="237"/>
        <end position="252"/>
    </location>
</feature>
<feature type="region of interest" description="Disordered" evidence="1">
    <location>
        <begin position="180"/>
        <end position="263"/>
    </location>
</feature>
<feature type="compositionally biased region" description="Basic and acidic residues" evidence="1">
    <location>
        <begin position="215"/>
        <end position="236"/>
    </location>
</feature>
<evidence type="ECO:0000313" key="3">
    <source>
        <dbReference type="Proteomes" id="UP000235728"/>
    </source>
</evidence>
<dbReference type="Pfam" id="PF09428">
    <property type="entry name" value="DUF2011"/>
    <property type="match status" value="1"/>
</dbReference>
<accession>A0A2N6NLG8</accession>
<dbReference type="AlphaFoldDB" id="A0A2N6NLG8"/>
<reference evidence="2 3" key="1">
    <citation type="journal article" date="2016" name="Appl. Microbiol. Biotechnol.">
        <title>Characterization of T-DNA insertion mutants with decreased virulence in the entomopathogenic fungus Beauveria bassiana JEF-007.</title>
        <authorList>
            <person name="Kim S."/>
            <person name="Lee S.J."/>
            <person name="Nai Y.S."/>
            <person name="Yu J.S."/>
            <person name="Lee M.R."/>
            <person name="Yang Y.T."/>
            <person name="Kim J.S."/>
        </authorList>
    </citation>
    <scope>NUCLEOTIDE SEQUENCE [LARGE SCALE GENOMIC DNA]</scope>
    <source>
        <strain evidence="2 3">JEF-007</strain>
    </source>
</reference>
<dbReference type="EMBL" id="MRVG01000006">
    <property type="protein sequence ID" value="PMB68121.1"/>
    <property type="molecule type" value="Genomic_DNA"/>
</dbReference>
<dbReference type="InterPro" id="IPR018555">
    <property type="entry name" value="C630.06c-like"/>
</dbReference>
<organism evidence="2 3">
    <name type="scientific">Beauveria bassiana</name>
    <name type="common">White muscardine disease fungus</name>
    <name type="synonym">Tritirachium shiotae</name>
    <dbReference type="NCBI Taxonomy" id="176275"/>
    <lineage>
        <taxon>Eukaryota</taxon>
        <taxon>Fungi</taxon>
        <taxon>Dikarya</taxon>
        <taxon>Ascomycota</taxon>
        <taxon>Pezizomycotina</taxon>
        <taxon>Sordariomycetes</taxon>
        <taxon>Hypocreomycetidae</taxon>
        <taxon>Hypocreales</taxon>
        <taxon>Cordycipitaceae</taxon>
        <taxon>Beauveria</taxon>
    </lineage>
</organism>
<proteinExistence type="predicted"/>
<comment type="caution">
    <text evidence="2">The sequence shown here is derived from an EMBL/GenBank/DDBJ whole genome shotgun (WGS) entry which is preliminary data.</text>
</comment>
<feature type="compositionally biased region" description="Basic residues" evidence="1">
    <location>
        <begin position="198"/>
        <end position="214"/>
    </location>
</feature>
<dbReference type="OMA" id="WRVIHLK"/>
<name>A0A2N6NLG8_BEABA</name>
<dbReference type="Proteomes" id="UP000235728">
    <property type="component" value="Unassembled WGS sequence"/>
</dbReference>